<evidence type="ECO:0000256" key="3">
    <source>
        <dbReference type="ARBA" id="ARBA00023125"/>
    </source>
</evidence>
<dbReference type="InterPro" id="IPR036390">
    <property type="entry name" value="WH_DNA-bd_sf"/>
</dbReference>
<dbReference type="PROSITE" id="PS50931">
    <property type="entry name" value="HTH_LYSR"/>
    <property type="match status" value="1"/>
</dbReference>
<keyword evidence="2" id="KW-0805">Transcription regulation</keyword>
<evidence type="ECO:0000313" key="6">
    <source>
        <dbReference type="EMBL" id="ACM21642.1"/>
    </source>
</evidence>
<keyword evidence="4" id="KW-0804">Transcription</keyword>
<dbReference type="GO" id="GO:0003700">
    <property type="term" value="F:DNA-binding transcription factor activity"/>
    <property type="evidence" value="ECO:0007669"/>
    <property type="project" value="InterPro"/>
</dbReference>
<evidence type="ECO:0000259" key="5">
    <source>
        <dbReference type="PROSITE" id="PS50931"/>
    </source>
</evidence>
<dbReference type="Gene3D" id="1.10.10.10">
    <property type="entry name" value="Winged helix-like DNA-binding domain superfamily/Winged helix DNA-binding domain"/>
    <property type="match status" value="1"/>
</dbReference>
<dbReference type="InterPro" id="IPR047788">
    <property type="entry name" value="LysR-like_Sec_metab"/>
</dbReference>
<dbReference type="InterPro" id="IPR005119">
    <property type="entry name" value="LysR_subst-bd"/>
</dbReference>
<protein>
    <submittedName>
        <fullName evidence="6">Helix-turn-helix transcriptional regulator, LysR family</fullName>
    </submittedName>
</protein>
<comment type="similarity">
    <text evidence="1">Belongs to the LysR transcriptional regulatory family.</text>
</comment>
<dbReference type="EMBL" id="CP001390">
    <property type="protein sequence ID" value="ACM21642.1"/>
    <property type="molecule type" value="Genomic_DNA"/>
</dbReference>
<sequence>MNLKQLEVFLAVAETGSFSQGAEATFITQSTVSLHISSLEKEFGVKLLDRTGKGALLTEGGKVFRQHARQVVVAAQEVALAMSRFRGVEYTTLCIGGSNIPGDYIIPEILSLLLARFPSLTVNMIQGDSREILAKIQNEEIETGIIGSWFDNDDFILTPVGNDVIRLVVGEKHRWHGRKAIGLEELQEEAFILRESGSGTGKTVAEALVSAGMNIAAIQVKARLGSNEAIKQAVMNGLGISFISQISINKELSRKELAAMDVSGVNLSRHFYLVQRKGRELSPAANAFVEIARKMHSTEKA</sequence>
<dbReference type="HOGENOM" id="CLU_039613_6_1_7"/>
<reference evidence="6 7" key="1">
    <citation type="submission" date="2009-01" db="EMBL/GenBank/DDBJ databases">
        <title>Complete sequence of Geobacter sp. FRC-32.</title>
        <authorList>
            <consortium name="US DOE Joint Genome Institute"/>
            <person name="Lucas S."/>
            <person name="Copeland A."/>
            <person name="Lapidus A."/>
            <person name="Glavina del Rio T."/>
            <person name="Dalin E."/>
            <person name="Tice H."/>
            <person name="Bruce D."/>
            <person name="Goodwin L."/>
            <person name="Pitluck S."/>
            <person name="Saunders E."/>
            <person name="Brettin T."/>
            <person name="Detter J.C."/>
            <person name="Han C."/>
            <person name="Larimer F."/>
            <person name="Land M."/>
            <person name="Hauser L."/>
            <person name="Kyrpides N."/>
            <person name="Ovchinnikova G."/>
            <person name="Kostka J."/>
            <person name="Richardson P."/>
        </authorList>
    </citation>
    <scope>NUCLEOTIDE SEQUENCE [LARGE SCALE GENOMIC DNA]</scope>
    <source>
        <strain evidence="7">DSM 22248 / JCM 15807 / FRC-32</strain>
    </source>
</reference>
<proteinExistence type="inferred from homology"/>
<dbReference type="InterPro" id="IPR036388">
    <property type="entry name" value="WH-like_DNA-bd_sf"/>
</dbReference>
<dbReference type="NCBIfam" id="NF040786">
    <property type="entry name" value="LysR_Sec_metab"/>
    <property type="match status" value="1"/>
</dbReference>
<dbReference type="Pfam" id="PF00126">
    <property type="entry name" value="HTH_1"/>
    <property type="match status" value="1"/>
</dbReference>
<dbReference type="SUPFAM" id="SSF53850">
    <property type="entry name" value="Periplasmic binding protein-like II"/>
    <property type="match status" value="1"/>
</dbReference>
<dbReference type="GO" id="GO:0000976">
    <property type="term" value="F:transcription cis-regulatory region binding"/>
    <property type="evidence" value="ECO:0007669"/>
    <property type="project" value="TreeGrafter"/>
</dbReference>
<dbReference type="PANTHER" id="PTHR30126:SF91">
    <property type="entry name" value="LYSR FAMILY TRANSCRIPTIONAL REGULATOR"/>
    <property type="match status" value="1"/>
</dbReference>
<dbReference type="KEGG" id="geo:Geob_3299"/>
<dbReference type="RefSeq" id="WP_012648370.1">
    <property type="nucleotide sequence ID" value="NC_011979.1"/>
</dbReference>
<evidence type="ECO:0000256" key="1">
    <source>
        <dbReference type="ARBA" id="ARBA00009437"/>
    </source>
</evidence>
<dbReference type="eggNOG" id="COG0583">
    <property type="taxonomic scope" value="Bacteria"/>
</dbReference>
<dbReference type="Proteomes" id="UP000007721">
    <property type="component" value="Chromosome"/>
</dbReference>
<dbReference type="PANTHER" id="PTHR30126">
    <property type="entry name" value="HTH-TYPE TRANSCRIPTIONAL REGULATOR"/>
    <property type="match status" value="1"/>
</dbReference>
<evidence type="ECO:0000256" key="4">
    <source>
        <dbReference type="ARBA" id="ARBA00023163"/>
    </source>
</evidence>
<accession>B9M4V8</accession>
<dbReference type="OrthoDB" id="9808620at2"/>
<evidence type="ECO:0000256" key="2">
    <source>
        <dbReference type="ARBA" id="ARBA00023015"/>
    </source>
</evidence>
<dbReference type="Gene3D" id="3.40.190.10">
    <property type="entry name" value="Periplasmic binding protein-like II"/>
    <property type="match status" value="2"/>
</dbReference>
<dbReference type="Pfam" id="PF03466">
    <property type="entry name" value="LysR_substrate"/>
    <property type="match status" value="1"/>
</dbReference>
<dbReference type="AlphaFoldDB" id="B9M4V8"/>
<keyword evidence="3" id="KW-0238">DNA-binding</keyword>
<dbReference type="InterPro" id="IPR000847">
    <property type="entry name" value="LysR_HTH_N"/>
</dbReference>
<gene>
    <name evidence="6" type="ordered locus">Geob_3299</name>
</gene>
<keyword evidence="7" id="KW-1185">Reference proteome</keyword>
<dbReference type="CDD" id="cd08420">
    <property type="entry name" value="PBP2_CysL_like"/>
    <property type="match status" value="1"/>
</dbReference>
<dbReference type="FunFam" id="1.10.10.10:FF:000001">
    <property type="entry name" value="LysR family transcriptional regulator"/>
    <property type="match status" value="1"/>
</dbReference>
<feature type="domain" description="HTH lysR-type" evidence="5">
    <location>
        <begin position="1"/>
        <end position="58"/>
    </location>
</feature>
<name>B9M4V8_GEODF</name>
<dbReference type="SUPFAM" id="SSF46785">
    <property type="entry name" value="Winged helix' DNA-binding domain"/>
    <property type="match status" value="1"/>
</dbReference>
<evidence type="ECO:0000313" key="7">
    <source>
        <dbReference type="Proteomes" id="UP000007721"/>
    </source>
</evidence>
<dbReference type="STRING" id="316067.Geob_3299"/>
<organism evidence="6 7">
    <name type="scientific">Geotalea daltonii (strain DSM 22248 / JCM 15807 / FRC-32)</name>
    <name type="common">Geobacter daltonii</name>
    <dbReference type="NCBI Taxonomy" id="316067"/>
    <lineage>
        <taxon>Bacteria</taxon>
        <taxon>Pseudomonadati</taxon>
        <taxon>Thermodesulfobacteriota</taxon>
        <taxon>Desulfuromonadia</taxon>
        <taxon>Geobacterales</taxon>
        <taxon>Geobacteraceae</taxon>
        <taxon>Geotalea</taxon>
    </lineage>
</organism>